<feature type="transmembrane region" description="Helical" evidence="1">
    <location>
        <begin position="41"/>
        <end position="60"/>
    </location>
</feature>
<dbReference type="PATRIC" id="fig|270351.10.peg.5435"/>
<dbReference type="EMBL" id="AP014705">
    <property type="protein sequence ID" value="BAQ48477.1"/>
    <property type="molecule type" value="Genomic_DNA"/>
</dbReference>
<sequence length="70" mass="7460">MSQEKTSNPLVPIAIVVSIPVLVCLIIMLTDQGIERSLLWAAIKTGIILIVLGGALSFGVSRLSERNGSR</sequence>
<accession>A0A0C6FMT2</accession>
<geneLocation type="plasmid" evidence="3">
    <name>pMaq22A_1p DNA</name>
</geneLocation>
<keyword evidence="1" id="KW-0472">Membrane</keyword>
<proteinExistence type="predicted"/>
<evidence type="ECO:0000256" key="1">
    <source>
        <dbReference type="SAM" id="Phobius"/>
    </source>
</evidence>
<dbReference type="Proteomes" id="UP000061432">
    <property type="component" value="Plasmid pMaq22A_1p"/>
</dbReference>
<organism evidence="2 3">
    <name type="scientific">Methylobacterium aquaticum</name>
    <dbReference type="NCBI Taxonomy" id="270351"/>
    <lineage>
        <taxon>Bacteria</taxon>
        <taxon>Pseudomonadati</taxon>
        <taxon>Pseudomonadota</taxon>
        <taxon>Alphaproteobacteria</taxon>
        <taxon>Hyphomicrobiales</taxon>
        <taxon>Methylobacteriaceae</taxon>
        <taxon>Methylobacterium</taxon>
    </lineage>
</organism>
<evidence type="ECO:0000313" key="3">
    <source>
        <dbReference type="Proteomes" id="UP000061432"/>
    </source>
</evidence>
<keyword evidence="1" id="KW-0812">Transmembrane</keyword>
<dbReference type="OrthoDB" id="7999558at2"/>
<dbReference type="RefSeq" id="WP_060849724.1">
    <property type="nucleotide sequence ID" value="NZ_AP014705.1"/>
</dbReference>
<dbReference type="KEGG" id="maqu:Maq22A_1p30615"/>
<evidence type="ECO:0000313" key="2">
    <source>
        <dbReference type="EMBL" id="BAQ48477.1"/>
    </source>
</evidence>
<name>A0A0C6FMT2_9HYPH</name>
<keyword evidence="1" id="KW-1133">Transmembrane helix</keyword>
<reference evidence="2 3" key="1">
    <citation type="journal article" date="2015" name="Genome Announc.">
        <title>Complete Genome Sequence of Methylobacterium aquaticum Strain 22A, Isolated from Racomitrium japonicum Moss.</title>
        <authorList>
            <person name="Tani A."/>
            <person name="Ogura Y."/>
            <person name="Hayashi T."/>
            <person name="Kimbara K."/>
        </authorList>
    </citation>
    <scope>NUCLEOTIDE SEQUENCE [LARGE SCALE GENOMIC DNA]</scope>
    <source>
        <strain evidence="2 3">MA-22A</strain>
        <plasmid evidence="3">Plasmid pMaq22A_1p DNA</plasmid>
    </source>
</reference>
<reference evidence="3" key="2">
    <citation type="submission" date="2015-01" db="EMBL/GenBank/DDBJ databases">
        <title>Complete genome sequence of Methylobacterium aquaticum strain 22A.</title>
        <authorList>
            <person name="Tani A."/>
            <person name="Ogura Y."/>
            <person name="Hayashi T."/>
        </authorList>
    </citation>
    <scope>NUCLEOTIDE SEQUENCE [LARGE SCALE GENOMIC DNA]</scope>
    <source>
        <strain evidence="3">MA-22A</strain>
        <plasmid evidence="3">Plasmid pMaq22A_1p DNA</plasmid>
    </source>
</reference>
<protein>
    <submittedName>
        <fullName evidence="2">Uncharacterized protein</fullName>
    </submittedName>
</protein>
<gene>
    <name evidence="2" type="ORF">Maq22A_1p30615</name>
</gene>
<feature type="transmembrane region" description="Helical" evidence="1">
    <location>
        <begin position="9"/>
        <end position="29"/>
    </location>
</feature>
<keyword evidence="2" id="KW-0614">Plasmid</keyword>
<dbReference type="AlphaFoldDB" id="A0A0C6FMT2"/>